<organism evidence="3 4">
    <name type="scientific">Halorubrum rubrum</name>
    <dbReference type="NCBI Taxonomy" id="1126240"/>
    <lineage>
        <taxon>Archaea</taxon>
        <taxon>Methanobacteriati</taxon>
        <taxon>Methanobacteriota</taxon>
        <taxon>Stenosarchaea group</taxon>
        <taxon>Halobacteria</taxon>
        <taxon>Halobacteriales</taxon>
        <taxon>Haloferacaceae</taxon>
        <taxon>Halorubrum</taxon>
    </lineage>
</organism>
<dbReference type="InterPro" id="IPR056163">
    <property type="entry name" value="TbsP_C"/>
</dbReference>
<protein>
    <submittedName>
        <fullName evidence="3">DUF5821 family protein</fullName>
    </submittedName>
</protein>
<dbReference type="AlphaFoldDB" id="A0ABD5QYY6"/>
<feature type="domain" description="Transcriptional regulator TbsP N-terminal" evidence="1">
    <location>
        <begin position="3"/>
        <end position="137"/>
    </location>
</feature>
<evidence type="ECO:0000313" key="3">
    <source>
        <dbReference type="EMBL" id="MFC5277933.1"/>
    </source>
</evidence>
<comment type="caution">
    <text evidence="3">The sequence shown here is derived from an EMBL/GenBank/DDBJ whole genome shotgun (WGS) entry which is preliminary data.</text>
</comment>
<name>A0ABD5QYY6_9EURY</name>
<feature type="domain" description="Transcriptional regulator TbsP-like C-terminal" evidence="2">
    <location>
        <begin position="139"/>
        <end position="259"/>
    </location>
</feature>
<evidence type="ECO:0000259" key="2">
    <source>
        <dbReference type="Pfam" id="PF23336"/>
    </source>
</evidence>
<evidence type="ECO:0000313" key="4">
    <source>
        <dbReference type="Proteomes" id="UP001596118"/>
    </source>
</evidence>
<accession>A0ABD5QYY6</accession>
<dbReference type="Pfam" id="PF19138">
    <property type="entry name" value="TbsP_N"/>
    <property type="match status" value="1"/>
</dbReference>
<proteinExistence type="predicted"/>
<dbReference type="Proteomes" id="UP001596118">
    <property type="component" value="Unassembled WGS sequence"/>
</dbReference>
<gene>
    <name evidence="3" type="ORF">ACFPM1_04005</name>
</gene>
<sequence>MSVADDVEAALAGRDGVVAVGVGIELLAATLSARRADGSGRWRVACPPGVVDDLGRALALGSAAAEACARGTIALRTGTGPRPDRTLFASAGRVDAVVGPADDRTLLTDAESDRTTAAAEAVEARFEAAAPASIGMPSRSRLLSAAREALDDRFAADLETVLSTLGTDPTALDRSEALDDRTLLVALAARHDHLFADVREWADDVGIAPKQTFSAARRALEERGLVESIKVPMGIGRPNYRLRAVDETLNRVDAVRFPSALRELFEAADARSGSGIGGARIDDRPVWDRRR</sequence>
<evidence type="ECO:0000259" key="1">
    <source>
        <dbReference type="Pfam" id="PF19138"/>
    </source>
</evidence>
<dbReference type="RefSeq" id="WP_256412730.1">
    <property type="nucleotide sequence ID" value="NZ_JANHDM010000012.1"/>
</dbReference>
<dbReference type="EMBL" id="JBHSKY010000004">
    <property type="protein sequence ID" value="MFC5277933.1"/>
    <property type="molecule type" value="Genomic_DNA"/>
</dbReference>
<keyword evidence="4" id="KW-1185">Reference proteome</keyword>
<dbReference type="Pfam" id="PF23336">
    <property type="entry name" value="HTH_TbsP_C"/>
    <property type="match status" value="1"/>
</dbReference>
<reference evidence="3 4" key="1">
    <citation type="journal article" date="2019" name="Int. J. Syst. Evol. Microbiol.">
        <title>The Global Catalogue of Microorganisms (GCM) 10K type strain sequencing project: providing services to taxonomists for standard genome sequencing and annotation.</title>
        <authorList>
            <consortium name="The Broad Institute Genomics Platform"/>
            <consortium name="The Broad Institute Genome Sequencing Center for Infectious Disease"/>
            <person name="Wu L."/>
            <person name="Ma J."/>
        </authorList>
    </citation>
    <scope>NUCLEOTIDE SEQUENCE [LARGE SCALE GENOMIC DNA]</scope>
    <source>
        <strain evidence="3 4">CGMCC 1.12124</strain>
    </source>
</reference>
<dbReference type="InterPro" id="IPR043859">
    <property type="entry name" value="TbsP-like_N"/>
</dbReference>